<protein>
    <submittedName>
        <fullName evidence="6">Two-component system, NarL family, response regulator LiaR</fullName>
    </submittedName>
</protein>
<name>A0A1G8H0F4_9RHOO</name>
<evidence type="ECO:0000256" key="3">
    <source>
        <dbReference type="PROSITE-ProRule" id="PRU00169"/>
    </source>
</evidence>
<feature type="modified residue" description="4-aspartylphosphate" evidence="3">
    <location>
        <position position="48"/>
    </location>
</feature>
<dbReference type="SMART" id="SM00448">
    <property type="entry name" value="REC"/>
    <property type="match status" value="1"/>
</dbReference>
<dbReference type="EMBL" id="FNCY01000011">
    <property type="protein sequence ID" value="SDI00133.1"/>
    <property type="molecule type" value="Genomic_DNA"/>
</dbReference>
<dbReference type="SUPFAM" id="SSF46894">
    <property type="entry name" value="C-terminal effector domain of the bipartite response regulators"/>
    <property type="match status" value="1"/>
</dbReference>
<dbReference type="SMART" id="SM00421">
    <property type="entry name" value="HTH_LUXR"/>
    <property type="match status" value="1"/>
</dbReference>
<dbReference type="GO" id="GO:0006355">
    <property type="term" value="P:regulation of DNA-templated transcription"/>
    <property type="evidence" value="ECO:0007669"/>
    <property type="project" value="InterPro"/>
</dbReference>
<gene>
    <name evidence="6" type="ORF">SAMN05660652_02699</name>
</gene>
<keyword evidence="2" id="KW-0238">DNA-binding</keyword>
<dbReference type="PANTHER" id="PTHR43214">
    <property type="entry name" value="TWO-COMPONENT RESPONSE REGULATOR"/>
    <property type="match status" value="1"/>
</dbReference>
<accession>A0A1G8H0F4</accession>
<dbReference type="InterPro" id="IPR000792">
    <property type="entry name" value="Tscrpt_reg_LuxR_C"/>
</dbReference>
<dbReference type="PROSITE" id="PS50110">
    <property type="entry name" value="RESPONSE_REGULATORY"/>
    <property type="match status" value="1"/>
</dbReference>
<dbReference type="STRING" id="83767.SAMN05660652_02699"/>
<dbReference type="InterPro" id="IPR016032">
    <property type="entry name" value="Sig_transdc_resp-reg_C-effctor"/>
</dbReference>
<evidence type="ECO:0000256" key="1">
    <source>
        <dbReference type="ARBA" id="ARBA00022553"/>
    </source>
</evidence>
<dbReference type="PRINTS" id="PR00038">
    <property type="entry name" value="HTHLUXR"/>
</dbReference>
<dbReference type="InterPro" id="IPR058245">
    <property type="entry name" value="NreC/VraR/RcsB-like_REC"/>
</dbReference>
<dbReference type="AlphaFoldDB" id="A0A1G8H0F4"/>
<dbReference type="GO" id="GO:0000160">
    <property type="term" value="P:phosphorelay signal transduction system"/>
    <property type="evidence" value="ECO:0007669"/>
    <property type="project" value="InterPro"/>
</dbReference>
<dbReference type="RefSeq" id="WP_176785891.1">
    <property type="nucleotide sequence ID" value="NZ_FNCY01000011.1"/>
</dbReference>
<dbReference type="Pfam" id="PF00072">
    <property type="entry name" value="Response_reg"/>
    <property type="match status" value="1"/>
</dbReference>
<keyword evidence="1 3" id="KW-0597">Phosphoprotein</keyword>
<dbReference type="CDD" id="cd06170">
    <property type="entry name" value="LuxR_C_like"/>
    <property type="match status" value="1"/>
</dbReference>
<dbReference type="InterPro" id="IPR011006">
    <property type="entry name" value="CheY-like_superfamily"/>
</dbReference>
<dbReference type="Pfam" id="PF00196">
    <property type="entry name" value="GerE"/>
    <property type="match status" value="1"/>
</dbReference>
<sequence length="221" mass="24750">MDDMETFRERFCEVLSGDAAIEVVGVASSGQEAVTIAFKQRPDVVLMDVIMENDRAGIEAAMEICSALRSVKIIMSTVLEDDETVFNAFQIGAVDYLLKNARPEEILSAVKSAYRDQSTPSPLIAKKLRKEFVHLRGNQESMKFVLHIARVLTQVELDILLLLCDGKSRNEISHIRCIELSTVKTHIGSILKKLDMKSSSDIVKALRSHQADDLLRQTVRF</sequence>
<keyword evidence="7" id="KW-1185">Reference proteome</keyword>
<dbReference type="GO" id="GO:0003677">
    <property type="term" value="F:DNA binding"/>
    <property type="evidence" value="ECO:0007669"/>
    <property type="project" value="UniProtKB-KW"/>
</dbReference>
<organism evidence="6 7">
    <name type="scientific">Propionivibrio dicarboxylicus</name>
    <dbReference type="NCBI Taxonomy" id="83767"/>
    <lineage>
        <taxon>Bacteria</taxon>
        <taxon>Pseudomonadati</taxon>
        <taxon>Pseudomonadota</taxon>
        <taxon>Betaproteobacteria</taxon>
        <taxon>Rhodocyclales</taxon>
        <taxon>Rhodocyclaceae</taxon>
        <taxon>Propionivibrio</taxon>
    </lineage>
</organism>
<dbReference type="InterPro" id="IPR039420">
    <property type="entry name" value="WalR-like"/>
</dbReference>
<evidence type="ECO:0000256" key="2">
    <source>
        <dbReference type="ARBA" id="ARBA00023125"/>
    </source>
</evidence>
<feature type="domain" description="HTH luxR-type" evidence="4">
    <location>
        <begin position="145"/>
        <end position="210"/>
    </location>
</feature>
<feature type="domain" description="Response regulatory" evidence="5">
    <location>
        <begin position="1"/>
        <end position="114"/>
    </location>
</feature>
<evidence type="ECO:0000313" key="7">
    <source>
        <dbReference type="Proteomes" id="UP000198607"/>
    </source>
</evidence>
<dbReference type="Proteomes" id="UP000198607">
    <property type="component" value="Unassembled WGS sequence"/>
</dbReference>
<evidence type="ECO:0000259" key="5">
    <source>
        <dbReference type="PROSITE" id="PS50110"/>
    </source>
</evidence>
<evidence type="ECO:0000259" key="4">
    <source>
        <dbReference type="PROSITE" id="PS50043"/>
    </source>
</evidence>
<dbReference type="PANTHER" id="PTHR43214:SF37">
    <property type="entry name" value="TRANSCRIPTIONAL REGULATORY PROTEIN YDFI"/>
    <property type="match status" value="1"/>
</dbReference>
<proteinExistence type="predicted"/>
<evidence type="ECO:0000313" key="6">
    <source>
        <dbReference type="EMBL" id="SDI00133.1"/>
    </source>
</evidence>
<dbReference type="InterPro" id="IPR001789">
    <property type="entry name" value="Sig_transdc_resp-reg_receiver"/>
</dbReference>
<dbReference type="SUPFAM" id="SSF52172">
    <property type="entry name" value="CheY-like"/>
    <property type="match status" value="1"/>
</dbReference>
<dbReference type="PROSITE" id="PS50043">
    <property type="entry name" value="HTH_LUXR_2"/>
    <property type="match status" value="1"/>
</dbReference>
<dbReference type="CDD" id="cd17535">
    <property type="entry name" value="REC_NarL-like"/>
    <property type="match status" value="1"/>
</dbReference>
<dbReference type="Gene3D" id="3.40.50.2300">
    <property type="match status" value="1"/>
</dbReference>
<reference evidence="6 7" key="1">
    <citation type="submission" date="2016-10" db="EMBL/GenBank/DDBJ databases">
        <authorList>
            <person name="de Groot N.N."/>
        </authorList>
    </citation>
    <scope>NUCLEOTIDE SEQUENCE [LARGE SCALE GENOMIC DNA]</scope>
    <source>
        <strain evidence="6 7">DSM 5885</strain>
    </source>
</reference>